<organism evidence="2 3">
    <name type="scientific">Phlyctema vagabunda</name>
    <dbReference type="NCBI Taxonomy" id="108571"/>
    <lineage>
        <taxon>Eukaryota</taxon>
        <taxon>Fungi</taxon>
        <taxon>Dikarya</taxon>
        <taxon>Ascomycota</taxon>
        <taxon>Pezizomycotina</taxon>
        <taxon>Leotiomycetes</taxon>
        <taxon>Helotiales</taxon>
        <taxon>Dermateaceae</taxon>
        <taxon>Phlyctema</taxon>
    </lineage>
</organism>
<proteinExistence type="predicted"/>
<keyword evidence="3" id="KW-1185">Reference proteome</keyword>
<comment type="caution">
    <text evidence="2">The sequence shown here is derived from an EMBL/GenBank/DDBJ whole genome shotgun (WGS) entry which is preliminary data.</text>
</comment>
<feature type="region of interest" description="Disordered" evidence="1">
    <location>
        <begin position="63"/>
        <end position="112"/>
    </location>
</feature>
<dbReference type="EMBL" id="JBFCZG010000010">
    <property type="protein sequence ID" value="KAL3417877.1"/>
    <property type="molecule type" value="Genomic_DNA"/>
</dbReference>
<feature type="compositionally biased region" description="Polar residues" evidence="1">
    <location>
        <begin position="139"/>
        <end position="156"/>
    </location>
</feature>
<feature type="region of interest" description="Disordered" evidence="1">
    <location>
        <begin position="1"/>
        <end position="38"/>
    </location>
</feature>
<evidence type="ECO:0000313" key="3">
    <source>
        <dbReference type="Proteomes" id="UP001629113"/>
    </source>
</evidence>
<reference evidence="2 3" key="1">
    <citation type="submission" date="2024-06" db="EMBL/GenBank/DDBJ databases">
        <title>Complete genome of Phlyctema vagabunda strain 19-DSS-EL-015.</title>
        <authorList>
            <person name="Fiorenzani C."/>
        </authorList>
    </citation>
    <scope>NUCLEOTIDE SEQUENCE [LARGE SCALE GENOMIC DNA]</scope>
    <source>
        <strain evidence="2 3">19-DSS-EL-015</strain>
    </source>
</reference>
<feature type="region of interest" description="Disordered" evidence="1">
    <location>
        <begin position="124"/>
        <end position="165"/>
    </location>
</feature>
<accession>A0ABR4P3X1</accession>
<protein>
    <submittedName>
        <fullName evidence="2">Uncharacterized protein</fullName>
    </submittedName>
</protein>
<gene>
    <name evidence="2" type="ORF">PVAG01_10887</name>
</gene>
<feature type="compositionally biased region" description="Polar residues" evidence="1">
    <location>
        <begin position="18"/>
        <end position="36"/>
    </location>
</feature>
<feature type="compositionally biased region" description="Low complexity" evidence="1">
    <location>
        <begin position="70"/>
        <end position="101"/>
    </location>
</feature>
<name>A0ABR4P3X1_9HELO</name>
<sequence length="249" mass="27390">MSLARAFTTRRHAKNKSIDTSSTSSTLPQRWGTTKHNFAAGSIQRSKISAPVELISTTNMLSYNAPDLYPSARTSSSADESETSPSIMSTPPTSPDSSSIECSPTTPEPNHLTNFFNMVEKTEEAPAVPERALSHTKEASMSISTKRSMSQISSRKPSFSTTPSVTTFPAHPIEAPVEEHPFGNELAQVSELAEEFGVQEKMDVLDAEEQDVVSKGFFKFCAEDYMSEIQDLFMSAFTDKRPSMSPMWI</sequence>
<evidence type="ECO:0000313" key="2">
    <source>
        <dbReference type="EMBL" id="KAL3417877.1"/>
    </source>
</evidence>
<evidence type="ECO:0000256" key="1">
    <source>
        <dbReference type="SAM" id="MobiDB-lite"/>
    </source>
</evidence>
<dbReference type="Proteomes" id="UP001629113">
    <property type="component" value="Unassembled WGS sequence"/>
</dbReference>